<comment type="similarity">
    <text evidence="2">Belongs to the glycosyl hydrolase 51 family.</text>
</comment>
<dbReference type="PANTHER" id="PTHR31776:SF0">
    <property type="entry name" value="ALPHA-L-ARABINOFURANOSIDASE 1"/>
    <property type="match status" value="1"/>
</dbReference>
<comment type="caution">
    <text evidence="8">The sequence shown here is derived from an EMBL/GenBank/DDBJ whole genome shotgun (WGS) entry which is preliminary data.</text>
</comment>
<dbReference type="Proteomes" id="UP001485043">
    <property type="component" value="Unassembled WGS sequence"/>
</dbReference>
<evidence type="ECO:0000313" key="9">
    <source>
        <dbReference type="Proteomes" id="UP001485043"/>
    </source>
</evidence>
<proteinExistence type="inferred from homology"/>
<evidence type="ECO:0000313" key="8">
    <source>
        <dbReference type="EMBL" id="KAK9863441.1"/>
    </source>
</evidence>
<dbReference type="InterPro" id="IPR013780">
    <property type="entry name" value="Glyco_hydro_b"/>
</dbReference>
<dbReference type="PANTHER" id="PTHR31776">
    <property type="entry name" value="ALPHA-L-ARABINOFURANOSIDASE 1"/>
    <property type="match status" value="1"/>
</dbReference>
<dbReference type="InterPro" id="IPR055235">
    <property type="entry name" value="ASD1_cat"/>
</dbReference>
<evidence type="ECO:0000259" key="7">
    <source>
        <dbReference type="SMART" id="SM00813"/>
    </source>
</evidence>
<gene>
    <name evidence="8" type="ORF">WJX84_010235</name>
</gene>
<comment type="catalytic activity">
    <reaction evidence="1">
        <text>Hydrolysis of terminal non-reducing alpha-L-arabinofuranoside residues in alpha-L-arabinosides.</text>
        <dbReference type="EC" id="3.2.1.55"/>
    </reaction>
</comment>
<keyword evidence="9" id="KW-1185">Reference proteome</keyword>
<dbReference type="GO" id="GO:0046556">
    <property type="term" value="F:alpha-L-arabinofuranosidase activity"/>
    <property type="evidence" value="ECO:0007669"/>
    <property type="project" value="UniProtKB-EC"/>
</dbReference>
<dbReference type="EC" id="3.2.1.55" evidence="3"/>
<dbReference type="Pfam" id="PF06964">
    <property type="entry name" value="Alpha-L-AF_C"/>
    <property type="match status" value="1"/>
</dbReference>
<keyword evidence="6" id="KW-0325">Glycoprotein</keyword>
<keyword evidence="5" id="KW-0378">Hydrolase</keyword>
<dbReference type="Gene3D" id="2.60.120.260">
    <property type="entry name" value="Galactose-binding domain-like"/>
    <property type="match status" value="1"/>
</dbReference>
<dbReference type="SUPFAM" id="SSF49785">
    <property type="entry name" value="Galactose-binding domain-like"/>
    <property type="match status" value="1"/>
</dbReference>
<dbReference type="InterPro" id="IPR051563">
    <property type="entry name" value="Glycosyl_Hydrolase_51"/>
</dbReference>
<dbReference type="InterPro" id="IPR008979">
    <property type="entry name" value="Galactose-bd-like_sf"/>
</dbReference>
<dbReference type="InterPro" id="IPR010720">
    <property type="entry name" value="Alpha-L-AF_C"/>
</dbReference>
<reference evidence="8 9" key="1">
    <citation type="journal article" date="2024" name="Nat. Commun.">
        <title>Phylogenomics reveals the evolutionary origins of lichenization in chlorophyte algae.</title>
        <authorList>
            <person name="Puginier C."/>
            <person name="Libourel C."/>
            <person name="Otte J."/>
            <person name="Skaloud P."/>
            <person name="Haon M."/>
            <person name="Grisel S."/>
            <person name="Petersen M."/>
            <person name="Berrin J.G."/>
            <person name="Delaux P.M."/>
            <person name="Dal Grande F."/>
            <person name="Keller J."/>
        </authorList>
    </citation>
    <scope>NUCLEOTIDE SEQUENCE [LARGE SCALE GENOMIC DNA]</scope>
    <source>
        <strain evidence="8 9">SAG 2523</strain>
    </source>
</reference>
<dbReference type="Gene3D" id="2.60.40.1180">
    <property type="entry name" value="Golgi alpha-mannosidase II"/>
    <property type="match status" value="1"/>
</dbReference>
<protein>
    <recommendedName>
        <fullName evidence="3">non-reducing end alpha-L-arabinofuranosidase</fullName>
        <ecNumber evidence="3">3.2.1.55</ecNumber>
    </recommendedName>
</protein>
<evidence type="ECO:0000256" key="3">
    <source>
        <dbReference type="ARBA" id="ARBA00012670"/>
    </source>
</evidence>
<dbReference type="Pfam" id="PF22848">
    <property type="entry name" value="ASD1_dom"/>
    <property type="match status" value="1"/>
</dbReference>
<evidence type="ECO:0000256" key="5">
    <source>
        <dbReference type="ARBA" id="ARBA00022801"/>
    </source>
</evidence>
<dbReference type="InterPro" id="IPR017853">
    <property type="entry name" value="GH"/>
</dbReference>
<dbReference type="Gene3D" id="3.20.20.80">
    <property type="entry name" value="Glycosidases"/>
    <property type="match status" value="1"/>
</dbReference>
<evidence type="ECO:0000256" key="1">
    <source>
        <dbReference type="ARBA" id="ARBA00001462"/>
    </source>
</evidence>
<dbReference type="AlphaFoldDB" id="A0AAW1T117"/>
<keyword evidence="4" id="KW-0732">Signal</keyword>
<dbReference type="GO" id="GO:0046373">
    <property type="term" value="P:L-arabinose metabolic process"/>
    <property type="evidence" value="ECO:0007669"/>
    <property type="project" value="InterPro"/>
</dbReference>
<dbReference type="EMBL" id="JALJOV010000471">
    <property type="protein sequence ID" value="KAK9863441.1"/>
    <property type="molecule type" value="Genomic_DNA"/>
</dbReference>
<accession>A0AAW1T117</accession>
<organism evidence="8 9">
    <name type="scientific">Apatococcus fuscideae</name>
    <dbReference type="NCBI Taxonomy" id="2026836"/>
    <lineage>
        <taxon>Eukaryota</taxon>
        <taxon>Viridiplantae</taxon>
        <taxon>Chlorophyta</taxon>
        <taxon>core chlorophytes</taxon>
        <taxon>Trebouxiophyceae</taxon>
        <taxon>Chlorellales</taxon>
        <taxon>Chlorellaceae</taxon>
        <taxon>Apatococcus</taxon>
    </lineage>
</organism>
<feature type="domain" description="Alpha-L-arabinofuranosidase C-terminal" evidence="7">
    <location>
        <begin position="477"/>
        <end position="666"/>
    </location>
</feature>
<evidence type="ECO:0000256" key="6">
    <source>
        <dbReference type="ARBA" id="ARBA00023180"/>
    </source>
</evidence>
<dbReference type="SMART" id="SM00813">
    <property type="entry name" value="Alpha-L-AF_C"/>
    <property type="match status" value="1"/>
</dbReference>
<evidence type="ECO:0000256" key="2">
    <source>
        <dbReference type="ARBA" id="ARBA00007186"/>
    </source>
</evidence>
<sequence>MARATLQSALIKIDLDKTKPLAPELFGIFFEELNNAGEGGLHAELVQDRSFDALAYMNKFSPPAREKRLSAEGLQQAAETSKQTSAAWIPQNASVTSGLQSFAQSSHRLGDMWKQKVSWAGQANTEMWLTREHPLAATNTVALKLITAEGGGGVTNTGFWGIPAGDGKAYAFSFYAVNQASSAQQVRVLLSSSDSASIYASAGFNVTAPEWTRYEATLESNGTDPKAHLELVLEQEGTILLDQVSLFPAENARNGSNPWPFRQDLVEMMRFLQPKFMRFPGGCYVEGGDHLVNRPEWKKALGPIETRPGHANANWGYWSTDGLGLFEYMQLCEELETEPIWVINNGISHQEAIPTADIMPWIQDTLDSIEFITGPQNSTWGSVRADMGHAAPWGLRYVAIGNEDCGHPFYLENYAAYYSALKTKYPEIELIANCNLDGKAPTEIWDWHVYIDTYDMWNRRNEFDHYNPATSHQVFASEYAVVADGGWGNLKAAIAEAGFMTGLERNSQIVTLASYAPLFIHVENRNWVTNLINIDNYRAYGTPSYYVQRLFAKDAGVKYADTNVQCKTTEHIHNDWVAASATCINSDCSRVCLKVVNFASYPQAINVTINGKGQGAWELETDAEMVSGPYAEAENSFDDPEQAAITAFSDIHLSDDGLNFEAPSLSLLRIVVTSRPVDLQPAIVSS</sequence>
<dbReference type="SUPFAM" id="SSF51445">
    <property type="entry name" value="(Trans)glycosidases"/>
    <property type="match status" value="1"/>
</dbReference>
<evidence type="ECO:0000256" key="4">
    <source>
        <dbReference type="ARBA" id="ARBA00022729"/>
    </source>
</evidence>
<name>A0AAW1T117_9CHLO</name>